<dbReference type="PROSITE" id="PS00028">
    <property type="entry name" value="ZINC_FINGER_C2H2_1"/>
    <property type="match status" value="1"/>
</dbReference>
<evidence type="ECO:0000256" key="6">
    <source>
        <dbReference type="ARBA" id="ARBA00022840"/>
    </source>
</evidence>
<gene>
    <name evidence="10" type="primary">lysS</name>
    <name evidence="13" type="ORF">CSUB_C1620</name>
    <name evidence="12" type="ORF">HGMM_F21E09C48</name>
</gene>
<protein>
    <recommendedName>
        <fullName evidence="10">Lysine--tRNA ligase</fullName>
        <ecNumber evidence="10">6.1.1.6</ecNumber>
    </recommendedName>
    <alternativeName>
        <fullName evidence="10">Lysyl-tRNA synthetase</fullName>
        <shortName evidence="10">LysRS</shortName>
    </alternativeName>
</protein>
<evidence type="ECO:0000313" key="13">
    <source>
        <dbReference type="EMBL" id="BAJ51471.1"/>
    </source>
</evidence>
<feature type="short sequence motif" description="'HIGH' region" evidence="10">
    <location>
        <begin position="42"/>
        <end position="50"/>
    </location>
</feature>
<evidence type="ECO:0000256" key="7">
    <source>
        <dbReference type="ARBA" id="ARBA00022917"/>
    </source>
</evidence>
<dbReference type="Gene3D" id="1.10.10.350">
    <property type="match status" value="1"/>
</dbReference>
<feature type="binding site" evidence="10">
    <location>
        <position position="300"/>
    </location>
    <ligand>
        <name>ATP</name>
        <dbReference type="ChEBI" id="CHEBI:30616"/>
    </ligand>
</feature>
<dbReference type="Proteomes" id="UP000008120">
    <property type="component" value="Chromosome"/>
</dbReference>
<comment type="catalytic activity">
    <reaction evidence="9 10">
        <text>tRNA(Lys) + L-lysine + ATP = L-lysyl-tRNA(Lys) + AMP + diphosphate</text>
        <dbReference type="Rhea" id="RHEA:20792"/>
        <dbReference type="Rhea" id="RHEA-COMP:9696"/>
        <dbReference type="Rhea" id="RHEA-COMP:9697"/>
        <dbReference type="ChEBI" id="CHEBI:30616"/>
        <dbReference type="ChEBI" id="CHEBI:32551"/>
        <dbReference type="ChEBI" id="CHEBI:33019"/>
        <dbReference type="ChEBI" id="CHEBI:78442"/>
        <dbReference type="ChEBI" id="CHEBI:78529"/>
        <dbReference type="ChEBI" id="CHEBI:456215"/>
        <dbReference type="EC" id="6.1.1.6"/>
    </reaction>
</comment>
<comment type="similarity">
    <text evidence="2 10">Belongs to the class-I aminoacyl-tRNA synthetase family.</text>
</comment>
<feature type="domain" description="C2H2-type" evidence="11">
    <location>
        <begin position="185"/>
        <end position="207"/>
    </location>
</feature>
<dbReference type="Pfam" id="PF01921">
    <property type="entry name" value="tRNA-synt_1f"/>
    <property type="match status" value="1"/>
</dbReference>
<evidence type="ECO:0000256" key="9">
    <source>
        <dbReference type="ARBA" id="ARBA00048573"/>
    </source>
</evidence>
<dbReference type="Gene3D" id="3.40.50.620">
    <property type="entry name" value="HUPs"/>
    <property type="match status" value="2"/>
</dbReference>
<dbReference type="AlphaFoldDB" id="E6N946"/>
<dbReference type="EC" id="6.1.1.6" evidence="10"/>
<keyword evidence="5 10" id="KW-0547">Nucleotide-binding</keyword>
<dbReference type="InterPro" id="IPR020751">
    <property type="entry name" value="aa-tRNA-synth_I_codon-bd_sub2"/>
</dbReference>
<dbReference type="InterPro" id="IPR008925">
    <property type="entry name" value="aa_tRNA-synth_I_cd-bd_sf"/>
</dbReference>
<evidence type="ECO:0000256" key="5">
    <source>
        <dbReference type="ARBA" id="ARBA00022741"/>
    </source>
</evidence>
<evidence type="ECO:0000313" key="12">
    <source>
        <dbReference type="EMBL" id="BAJ48815.1"/>
    </source>
</evidence>
<keyword evidence="4 10" id="KW-0436">Ligase</keyword>
<evidence type="ECO:0000256" key="3">
    <source>
        <dbReference type="ARBA" id="ARBA00022490"/>
    </source>
</evidence>
<keyword evidence="3 10" id="KW-0963">Cytoplasm</keyword>
<dbReference type="NCBIfam" id="TIGR00467">
    <property type="entry name" value="lysS_arch"/>
    <property type="match status" value="1"/>
</dbReference>
<dbReference type="GO" id="GO:0005524">
    <property type="term" value="F:ATP binding"/>
    <property type="evidence" value="ECO:0007669"/>
    <property type="project" value="UniProtKB-UniRule"/>
</dbReference>
<keyword evidence="7 10" id="KW-0648">Protein biosynthesis</keyword>
<dbReference type="HAMAP" id="MF_00177">
    <property type="entry name" value="Lys_tRNA_synth_class1"/>
    <property type="match status" value="1"/>
</dbReference>
<dbReference type="GO" id="GO:0000049">
    <property type="term" value="F:tRNA binding"/>
    <property type="evidence" value="ECO:0007669"/>
    <property type="project" value="InterPro"/>
</dbReference>
<sequence length="542" mass="61735">MVERNRIGLGTWIDKLAWEIIEREKQLGRSLENIRTEAGIAASGFIHIGSLSDSVRAYAVSLAIKNLGYGSEMIQFADDMDGLRSVPAEIPKEYEKHLLKPVSLIPDPFNCHESYAEHMETMLLDTLAKTGVESKFYRGFHVYGSGLLKNQISKILENAKTIGEKILELTGQQKFVETLPYFPLCASCGRIYTTHAESFDHKTGRVHYVCKGVSIKKRWFEGCGYEGEADISKADGKLSWKVEWAARWAALDVRFEAYGKDLAASVMVNDWVSENILGYKPPKHVQYELFLDESRRKISKSKGVSVFTPHEWFKYGSPQSLVLLFLKRIKGTRVVSPQLIPALMDELDALGEQHRRNTGDPRRTGLYVYAYMLKPPEKPPTKISYSLLVFLASIAPEDRETDFVVSRLKRYGYKVDEEVLRKVEYAVNYQKVFGRPEVKPVVVDDNMRRAVDEVAEAVRNASNPDTLQSTIFEIARRYMINPPQLFQTLYRILIGQDSGPKLAPFIIEDYGVERAYEALKRVSQGLYTAKTEYGHQKSEERI</sequence>
<evidence type="ECO:0000256" key="2">
    <source>
        <dbReference type="ARBA" id="ARBA00005594"/>
    </source>
</evidence>
<evidence type="ECO:0000256" key="4">
    <source>
        <dbReference type="ARBA" id="ARBA00022598"/>
    </source>
</evidence>
<feature type="short sequence motif" description="'KMSKS' region" evidence="10">
    <location>
        <begin position="297"/>
        <end position="301"/>
    </location>
</feature>
<dbReference type="GO" id="GO:0005737">
    <property type="term" value="C:cytoplasm"/>
    <property type="evidence" value="ECO:0007669"/>
    <property type="project" value="UniProtKB-SubCell"/>
</dbReference>
<dbReference type="EMBL" id="BA000048">
    <property type="protein sequence ID" value="BAJ51471.1"/>
    <property type="molecule type" value="Genomic_DNA"/>
</dbReference>
<evidence type="ECO:0000259" key="11">
    <source>
        <dbReference type="PROSITE" id="PS00028"/>
    </source>
</evidence>
<comment type="subcellular location">
    <subcellularLocation>
        <location evidence="1 10">Cytoplasm</location>
    </subcellularLocation>
</comment>
<evidence type="ECO:0000256" key="10">
    <source>
        <dbReference type="HAMAP-Rule" id="MF_00177"/>
    </source>
</evidence>
<keyword evidence="6 10" id="KW-0067">ATP-binding</keyword>
<dbReference type="InterPro" id="IPR014729">
    <property type="entry name" value="Rossmann-like_a/b/a_fold"/>
</dbReference>
<dbReference type="SUPFAM" id="SSF48163">
    <property type="entry name" value="An anticodon-binding domain of class I aminoacyl-tRNA synthetases"/>
    <property type="match status" value="1"/>
</dbReference>
<dbReference type="KEGG" id="csu:CSUB_C1620"/>
<proteinExistence type="inferred from homology"/>
<dbReference type="GO" id="GO:0006430">
    <property type="term" value="P:lysyl-tRNA aminoacylation"/>
    <property type="evidence" value="ECO:0007669"/>
    <property type="project" value="UniProtKB-UniRule"/>
</dbReference>
<dbReference type="STRING" id="311458.CSUB_C1620"/>
<accession>E6N946</accession>
<name>E6N946_CALS0</name>
<dbReference type="InterPro" id="IPR002904">
    <property type="entry name" value="Lys-tRNA-ligase"/>
</dbReference>
<dbReference type="InterPro" id="IPR013087">
    <property type="entry name" value="Znf_C2H2_type"/>
</dbReference>
<reference evidence="12 14" key="1">
    <citation type="journal article" date="2005" name="Environ. Microbiol.">
        <title>Genetic and functional properties of uncultivated thermophilic crenarchaeotes from a subsurface gold mine as revealed by analysis of genome fragments.</title>
        <authorList>
            <person name="Nunoura T."/>
            <person name="Hirayama H."/>
            <person name="Takami H."/>
            <person name="Oida H."/>
            <person name="Nishi S."/>
            <person name="Shimamura S."/>
            <person name="Suzuki Y."/>
            <person name="Inagaki F."/>
            <person name="Takai K."/>
            <person name="Nealson K.H."/>
            <person name="Horikoshi K."/>
        </authorList>
    </citation>
    <scope>NUCLEOTIDE SEQUENCE [LARGE SCALE GENOMIC DNA]</scope>
</reference>
<evidence type="ECO:0000313" key="14">
    <source>
        <dbReference type="Proteomes" id="UP000008120"/>
    </source>
</evidence>
<dbReference type="SUPFAM" id="SSF52374">
    <property type="entry name" value="Nucleotidylyl transferase"/>
    <property type="match status" value="1"/>
</dbReference>
<evidence type="ECO:0000256" key="8">
    <source>
        <dbReference type="ARBA" id="ARBA00023146"/>
    </source>
</evidence>
<dbReference type="PANTHER" id="PTHR37940">
    <property type="entry name" value="LYSINE--TRNA LIGASE"/>
    <property type="match status" value="1"/>
</dbReference>
<dbReference type="EMBL" id="AP011873">
    <property type="protein sequence ID" value="BAJ48815.1"/>
    <property type="molecule type" value="Genomic_DNA"/>
</dbReference>
<dbReference type="GO" id="GO:0004824">
    <property type="term" value="F:lysine-tRNA ligase activity"/>
    <property type="evidence" value="ECO:0007669"/>
    <property type="project" value="UniProtKB-UniRule"/>
</dbReference>
<dbReference type="PANTHER" id="PTHR37940:SF1">
    <property type="entry name" value="LYSINE--TRNA LIGASE"/>
    <property type="match status" value="1"/>
</dbReference>
<keyword evidence="8 10" id="KW-0030">Aminoacyl-tRNA synthetase</keyword>
<dbReference type="Gene3D" id="1.10.10.770">
    <property type="match status" value="1"/>
</dbReference>
<evidence type="ECO:0000256" key="1">
    <source>
        <dbReference type="ARBA" id="ARBA00004496"/>
    </source>
</evidence>
<reference evidence="12 14" key="2">
    <citation type="journal article" date="2011" name="Nucleic Acids Res.">
        <title>Insights into the evolution of Archaea and eukaryotic protein modifier systems revealed by the genome of a novel archaeal group.</title>
        <authorList>
            <person name="Nunoura T."/>
            <person name="Takaki Y."/>
            <person name="Kakuta J."/>
            <person name="Nishi S."/>
            <person name="Sugahara J."/>
            <person name="Kazama H."/>
            <person name="Chee G."/>
            <person name="Hattori M."/>
            <person name="Kanai A."/>
            <person name="Atomi H."/>
            <person name="Takai K."/>
            <person name="Takami H."/>
        </authorList>
    </citation>
    <scope>NUCLEOTIDE SEQUENCE [LARGE SCALE GENOMIC DNA]</scope>
</reference>
<organism evidence="12 14">
    <name type="scientific">Caldiarchaeum subterraneum</name>
    <dbReference type="NCBI Taxonomy" id="311458"/>
    <lineage>
        <taxon>Archaea</taxon>
        <taxon>Nitrososphaerota</taxon>
        <taxon>Candidatus Caldarchaeales</taxon>
        <taxon>Candidatus Caldarchaeaceae</taxon>
        <taxon>Candidatus Caldarchaeum</taxon>
    </lineage>
</organism>